<sequence>MGHGPKWRSDEDESLAASYAVAAATRRTVGGPTIWKEVRDRFNGPRSARALRNRWMIITKDVATFAECLASEGEEAGEVAIERALETFREATDRDFEFLSCWRRVRNCPKFQKQQQGERQSGTAVQVDQQAPAVTAADTATATSTATATVSATTTADTASVTAAAALETKAAALKPAPSLTTDVALLQRYLASEMRRKNDLQEDEIAMRLFGETRQSEESQRFFSLLKRKKLLLLEREVDELERSQQRRRLS</sequence>
<organism evidence="2 5">
    <name type="scientific">Phytophthora rubi</name>
    <dbReference type="NCBI Taxonomy" id="129364"/>
    <lineage>
        <taxon>Eukaryota</taxon>
        <taxon>Sar</taxon>
        <taxon>Stramenopiles</taxon>
        <taxon>Oomycota</taxon>
        <taxon>Peronosporomycetes</taxon>
        <taxon>Peronosporales</taxon>
        <taxon>Peronosporaceae</taxon>
        <taxon>Phytophthora</taxon>
    </lineage>
</organism>
<name>A0A6A3MKJ4_9STRA</name>
<evidence type="ECO:0000313" key="5">
    <source>
        <dbReference type="Proteomes" id="UP000435112"/>
    </source>
</evidence>
<accession>A0A6A3MKJ4</accession>
<dbReference type="AlphaFoldDB" id="A0A6A3MKJ4"/>
<dbReference type="EMBL" id="QXFU01000583">
    <property type="protein sequence ID" value="KAE9028613.1"/>
    <property type="molecule type" value="Genomic_DNA"/>
</dbReference>
<dbReference type="PROSITE" id="PS50090">
    <property type="entry name" value="MYB_LIKE"/>
    <property type="match status" value="1"/>
</dbReference>
<evidence type="ECO:0000259" key="1">
    <source>
        <dbReference type="PROSITE" id="PS50090"/>
    </source>
</evidence>
<comment type="caution">
    <text evidence="2">The sequence shown here is derived from an EMBL/GenBank/DDBJ whole genome shotgun (WGS) entry which is preliminary data.</text>
</comment>
<protein>
    <recommendedName>
        <fullName evidence="1">Myb-like domain-containing protein</fullName>
    </recommendedName>
</protein>
<proteinExistence type="predicted"/>
<evidence type="ECO:0000313" key="3">
    <source>
        <dbReference type="EMBL" id="KAE9033255.1"/>
    </source>
</evidence>
<dbReference type="PANTHER" id="PTHR45125">
    <property type="entry name" value="F21J9.4-RELATED"/>
    <property type="match status" value="1"/>
</dbReference>
<gene>
    <name evidence="3" type="ORF">PR001_g10240</name>
    <name evidence="2" type="ORF">PR002_g10349</name>
</gene>
<dbReference type="Proteomes" id="UP000429607">
    <property type="component" value="Unassembled WGS sequence"/>
</dbReference>
<dbReference type="OrthoDB" id="129279at2759"/>
<feature type="domain" description="Myb-like" evidence="1">
    <location>
        <begin position="6"/>
        <end position="59"/>
    </location>
</feature>
<reference evidence="4 5" key="1">
    <citation type="submission" date="2018-09" db="EMBL/GenBank/DDBJ databases">
        <title>Genomic investigation of the strawberry pathogen Phytophthora fragariae indicates pathogenicity is determined by transcriptional variation in three key races.</title>
        <authorList>
            <person name="Adams T.M."/>
            <person name="Armitage A.D."/>
            <person name="Sobczyk M.K."/>
            <person name="Bates H.J."/>
            <person name="Dunwell J.M."/>
            <person name="Nellist C.F."/>
            <person name="Harrison R.J."/>
        </authorList>
    </citation>
    <scope>NUCLEOTIDE SEQUENCE [LARGE SCALE GENOMIC DNA]</scope>
    <source>
        <strain evidence="3 4">SCRP249</strain>
        <strain evidence="2 5">SCRP324</strain>
    </source>
</reference>
<dbReference type="InterPro" id="IPR001005">
    <property type="entry name" value="SANT/Myb"/>
</dbReference>
<dbReference type="EMBL" id="QXFV01000595">
    <property type="protein sequence ID" value="KAE9033255.1"/>
    <property type="molecule type" value="Genomic_DNA"/>
</dbReference>
<evidence type="ECO:0000313" key="2">
    <source>
        <dbReference type="EMBL" id="KAE9028613.1"/>
    </source>
</evidence>
<dbReference type="Proteomes" id="UP000435112">
    <property type="component" value="Unassembled WGS sequence"/>
</dbReference>
<evidence type="ECO:0000313" key="4">
    <source>
        <dbReference type="Proteomes" id="UP000429607"/>
    </source>
</evidence>